<evidence type="ECO:0000313" key="1">
    <source>
        <dbReference type="EMBL" id="QNO57263.1"/>
    </source>
</evidence>
<protein>
    <submittedName>
        <fullName evidence="1">Uncharacterized protein</fullName>
    </submittedName>
</protein>
<dbReference type="Pfam" id="PF20126">
    <property type="entry name" value="TumE"/>
    <property type="match status" value="1"/>
</dbReference>
<dbReference type="EMBL" id="MT631684">
    <property type="protein sequence ID" value="QNO57263.1"/>
    <property type="molecule type" value="Genomic_DNA"/>
</dbReference>
<dbReference type="InterPro" id="IPR045397">
    <property type="entry name" value="TumE-like"/>
</dbReference>
<reference evidence="1" key="1">
    <citation type="submission" date="2020-06" db="EMBL/GenBank/DDBJ databases">
        <title>Unique genomic features of the anaerobic methanotrophic archaea.</title>
        <authorList>
            <person name="Chadwick G.L."/>
            <person name="Skennerton C.T."/>
            <person name="Laso-Perez R."/>
            <person name="Leu A.O."/>
            <person name="Speth D.R."/>
            <person name="Yu H."/>
            <person name="Morgan-Lang C."/>
            <person name="Hatzenpichler R."/>
            <person name="Goudeau D."/>
            <person name="Malmstrom R."/>
            <person name="Brazelton W.J."/>
            <person name="Woyke T."/>
            <person name="Hallam S.J."/>
            <person name="Tyson G.W."/>
            <person name="Wegener G."/>
            <person name="Boetius A."/>
            <person name="Orphan V."/>
        </authorList>
    </citation>
    <scope>NUCLEOTIDE SEQUENCE</scope>
</reference>
<dbReference type="AlphaFoldDB" id="A0A7G9ZAH9"/>
<gene>
    <name evidence="1" type="ORF">HCLJFGEB_00007</name>
</gene>
<proteinExistence type="predicted"/>
<accession>A0A7G9ZAH9</accession>
<organism evidence="1">
    <name type="scientific">Candidatus Methanophaga sp. ANME-1 ERB7</name>
    <dbReference type="NCBI Taxonomy" id="2759913"/>
    <lineage>
        <taxon>Archaea</taxon>
        <taxon>Methanobacteriati</taxon>
        <taxon>Methanobacteriota</taxon>
        <taxon>Stenosarchaea group</taxon>
        <taxon>Methanomicrobia</taxon>
        <taxon>Candidatus Methanophagales</taxon>
        <taxon>Candidatus Methanophagaceae</taxon>
        <taxon>Candidatus Methanophaga</taxon>
    </lineage>
</organism>
<name>A0A7G9ZAH9_9EURY</name>
<sequence>MFRRYLSFLKVARDEFSDIVVDAELHADRVRLILIDGSWIDVRYPVENKFSFHWQRDDEIYRIDTAPHHKGIMSFPRHIHFGSEDNVIEDDVLEENASPEENFRRFLEWVSGLIRRN</sequence>